<proteinExistence type="predicted"/>
<comment type="caution">
    <text evidence="1">The sequence shown here is derived from an EMBL/GenBank/DDBJ whole genome shotgun (WGS) entry which is preliminary data.</text>
</comment>
<evidence type="ECO:0000313" key="2">
    <source>
        <dbReference type="Proteomes" id="UP000238157"/>
    </source>
</evidence>
<evidence type="ECO:0008006" key="3">
    <source>
        <dbReference type="Google" id="ProtNLM"/>
    </source>
</evidence>
<organism evidence="1 2">
    <name type="scientific">Mongoliibacter ruber</name>
    <dbReference type="NCBI Taxonomy" id="1750599"/>
    <lineage>
        <taxon>Bacteria</taxon>
        <taxon>Pseudomonadati</taxon>
        <taxon>Bacteroidota</taxon>
        <taxon>Cytophagia</taxon>
        <taxon>Cytophagales</taxon>
        <taxon>Cyclobacteriaceae</taxon>
        <taxon>Mongoliibacter</taxon>
    </lineage>
</organism>
<name>A0A2T0WLG0_9BACT</name>
<keyword evidence="2" id="KW-1185">Reference proteome</keyword>
<gene>
    <name evidence="1" type="ORF">CLW00_106165</name>
</gene>
<dbReference type="EMBL" id="PVTR01000006">
    <property type="protein sequence ID" value="PRY87539.1"/>
    <property type="molecule type" value="Genomic_DNA"/>
</dbReference>
<evidence type="ECO:0000313" key="1">
    <source>
        <dbReference type="EMBL" id="PRY87539.1"/>
    </source>
</evidence>
<accession>A0A2T0WLG0</accession>
<reference evidence="1 2" key="1">
    <citation type="submission" date="2018-03" db="EMBL/GenBank/DDBJ databases">
        <title>Genomic Encyclopedia of Archaeal and Bacterial Type Strains, Phase II (KMG-II): from individual species to whole genera.</title>
        <authorList>
            <person name="Goeker M."/>
        </authorList>
    </citation>
    <scope>NUCLEOTIDE SEQUENCE [LARGE SCALE GENOMIC DNA]</scope>
    <source>
        <strain evidence="1 2">DSM 27929</strain>
    </source>
</reference>
<sequence>MSNHLIMKNIFNSVSCVICIVLISFSCSQSDNSTEELRDEVIAIHDEVMPKMGELKSMRKDILKISENLQQEDSLGNTEKIQELESLAERMDQAFDGMFVWMRQYKPAAEEVSDEDYREYLIGQKEMVEKVNQDIRSTMAEARSVLESKN</sequence>
<protein>
    <recommendedName>
        <fullName evidence="3">Viral A-type inclusion protein</fullName>
    </recommendedName>
</protein>
<dbReference type="Proteomes" id="UP000238157">
    <property type="component" value="Unassembled WGS sequence"/>
</dbReference>
<dbReference type="AlphaFoldDB" id="A0A2T0WLG0"/>